<evidence type="ECO:0000256" key="4">
    <source>
        <dbReference type="ARBA" id="ARBA00023326"/>
    </source>
</evidence>
<keyword evidence="3" id="KW-0119">Carbohydrate metabolism</keyword>
<accession>A0A370TAZ0</accession>
<organism evidence="7 8">
    <name type="scientific">Venustampulla echinocandica</name>
    <dbReference type="NCBI Taxonomy" id="2656787"/>
    <lineage>
        <taxon>Eukaryota</taxon>
        <taxon>Fungi</taxon>
        <taxon>Dikarya</taxon>
        <taxon>Ascomycota</taxon>
        <taxon>Pezizomycotina</taxon>
        <taxon>Leotiomycetes</taxon>
        <taxon>Helotiales</taxon>
        <taxon>Pleuroascaceae</taxon>
        <taxon>Venustampulla</taxon>
    </lineage>
</organism>
<evidence type="ECO:0000259" key="6">
    <source>
        <dbReference type="SMART" id="SM00633"/>
    </source>
</evidence>
<feature type="signal peptide" evidence="5">
    <location>
        <begin position="1"/>
        <end position="18"/>
    </location>
</feature>
<name>A0A370TAZ0_9HELO</name>
<keyword evidence="8" id="KW-1185">Reference proteome</keyword>
<comment type="caution">
    <text evidence="7">The sequence shown here is derived from an EMBL/GenBank/DDBJ whole genome shotgun (WGS) entry which is preliminary data.</text>
</comment>
<dbReference type="AlphaFoldDB" id="A0A370TAZ0"/>
<dbReference type="SMART" id="SM00633">
    <property type="entry name" value="Glyco_10"/>
    <property type="match status" value="1"/>
</dbReference>
<dbReference type="GeneID" id="43602741"/>
<dbReference type="OrthoDB" id="3055998at2759"/>
<dbReference type="EMBL" id="NPIC01000013">
    <property type="protein sequence ID" value="RDL31103.1"/>
    <property type="molecule type" value="Genomic_DNA"/>
</dbReference>
<evidence type="ECO:0000313" key="7">
    <source>
        <dbReference type="EMBL" id="RDL31103.1"/>
    </source>
</evidence>
<dbReference type="Gene3D" id="3.20.20.80">
    <property type="entry name" value="Glycosidases"/>
    <property type="match status" value="1"/>
</dbReference>
<feature type="chain" id="PRO_5016959728" description="GH10 domain-containing protein" evidence="5">
    <location>
        <begin position="19"/>
        <end position="140"/>
    </location>
</feature>
<dbReference type="Pfam" id="PF00331">
    <property type="entry name" value="Glyco_hydro_10"/>
    <property type="match status" value="1"/>
</dbReference>
<dbReference type="InterPro" id="IPR017853">
    <property type="entry name" value="GH"/>
</dbReference>
<dbReference type="GO" id="GO:0031176">
    <property type="term" value="F:endo-1,4-beta-xylanase activity"/>
    <property type="evidence" value="ECO:0007669"/>
    <property type="project" value="UniProtKB-ARBA"/>
</dbReference>
<comment type="similarity">
    <text evidence="1">Belongs to the glycosyl hydrolase 10 (cellulase F) family.</text>
</comment>
<dbReference type="STRING" id="2656787.A0A370TAZ0"/>
<evidence type="ECO:0000256" key="1">
    <source>
        <dbReference type="ARBA" id="ARBA00007495"/>
    </source>
</evidence>
<dbReference type="RefSeq" id="XP_031865352.1">
    <property type="nucleotide sequence ID" value="XM_032018515.1"/>
</dbReference>
<keyword evidence="5" id="KW-0732">Signal</keyword>
<keyword evidence="2" id="KW-0378">Hydrolase</keyword>
<dbReference type="GO" id="GO:0000272">
    <property type="term" value="P:polysaccharide catabolic process"/>
    <property type="evidence" value="ECO:0007669"/>
    <property type="project" value="UniProtKB-KW"/>
</dbReference>
<reference evidence="7 8" key="1">
    <citation type="journal article" date="2018" name="IMA Fungus">
        <title>IMA Genome-F 9: Draft genome sequence of Annulohypoxylon stygium, Aspergillus mulundensis, Berkeleyomyces basicola (syn. Thielaviopsis basicola), Ceratocystis smalleyi, two Cercospora beticola strains, Coleophoma cylindrospora, Fusarium fracticaudum, Phialophora cf. hyalina, and Morchella septimelata.</title>
        <authorList>
            <person name="Wingfield B.D."/>
            <person name="Bills G.F."/>
            <person name="Dong Y."/>
            <person name="Huang W."/>
            <person name="Nel W.J."/>
            <person name="Swalarsk-Parry B.S."/>
            <person name="Vaghefi N."/>
            <person name="Wilken P.M."/>
            <person name="An Z."/>
            <person name="de Beer Z.W."/>
            <person name="De Vos L."/>
            <person name="Chen L."/>
            <person name="Duong T.A."/>
            <person name="Gao Y."/>
            <person name="Hammerbacher A."/>
            <person name="Kikkert J.R."/>
            <person name="Li Y."/>
            <person name="Li H."/>
            <person name="Li K."/>
            <person name="Li Q."/>
            <person name="Liu X."/>
            <person name="Ma X."/>
            <person name="Naidoo K."/>
            <person name="Pethybridge S.J."/>
            <person name="Sun J."/>
            <person name="Steenkamp E.T."/>
            <person name="van der Nest M.A."/>
            <person name="van Wyk S."/>
            <person name="Wingfield M.J."/>
            <person name="Xiong C."/>
            <person name="Yue Q."/>
            <person name="Zhang X."/>
        </authorList>
    </citation>
    <scope>NUCLEOTIDE SEQUENCE [LARGE SCALE GENOMIC DNA]</scope>
    <source>
        <strain evidence="7 8">BP 5553</strain>
    </source>
</reference>
<evidence type="ECO:0000256" key="5">
    <source>
        <dbReference type="SAM" id="SignalP"/>
    </source>
</evidence>
<feature type="domain" description="GH10" evidence="6">
    <location>
        <begin position="1"/>
        <end position="138"/>
    </location>
</feature>
<dbReference type="SUPFAM" id="SSF51445">
    <property type="entry name" value="(Trans)glycosidases"/>
    <property type="match status" value="1"/>
</dbReference>
<gene>
    <name evidence="7" type="ORF">BP5553_09892</name>
</gene>
<evidence type="ECO:0000256" key="2">
    <source>
        <dbReference type="ARBA" id="ARBA00022801"/>
    </source>
</evidence>
<dbReference type="InterPro" id="IPR001000">
    <property type="entry name" value="GH10_dom"/>
</dbReference>
<evidence type="ECO:0000256" key="3">
    <source>
        <dbReference type="ARBA" id="ARBA00023277"/>
    </source>
</evidence>
<evidence type="ECO:0000313" key="8">
    <source>
        <dbReference type="Proteomes" id="UP000254866"/>
    </source>
</evidence>
<dbReference type="Proteomes" id="UP000254866">
    <property type="component" value="Unassembled WGS sequence"/>
</dbReference>
<proteinExistence type="inferred from homology"/>
<sequence length="140" mass="14510">MHSSVLLALVAAPLTVLAAPIAEHAASALNAAIKAKGKKDFGSQSHLQANQGSGVAGALRTLTSSGVSEVAITELDIVNGCSTDYVNTVKACVEQAKCVGVTVWGVRDPDSWRASNNPLLFDASFNPEPAYPVAMQYLGQ</sequence>
<protein>
    <recommendedName>
        <fullName evidence="6">GH10 domain-containing protein</fullName>
    </recommendedName>
</protein>
<keyword evidence="4" id="KW-0624">Polysaccharide degradation</keyword>